<dbReference type="InterPro" id="IPR032710">
    <property type="entry name" value="NTF2-like_dom_sf"/>
</dbReference>
<dbReference type="Gene3D" id="3.10.450.50">
    <property type="match status" value="1"/>
</dbReference>
<evidence type="ECO:0000313" key="1">
    <source>
        <dbReference type="EMBL" id="MBO7742955.1"/>
    </source>
</evidence>
<dbReference type="SUPFAM" id="SSF54427">
    <property type="entry name" value="NTF2-like"/>
    <property type="match status" value="1"/>
</dbReference>
<organism evidence="1 2">
    <name type="scientific">Paenibacillus artemisiicola</name>
    <dbReference type="NCBI Taxonomy" id="1172618"/>
    <lineage>
        <taxon>Bacteria</taxon>
        <taxon>Bacillati</taxon>
        <taxon>Bacillota</taxon>
        <taxon>Bacilli</taxon>
        <taxon>Bacillales</taxon>
        <taxon>Paenibacillaceae</taxon>
        <taxon>Paenibacillus</taxon>
    </lineage>
</organism>
<protein>
    <submittedName>
        <fullName evidence="1">Nuclear transport factor 2 family protein</fullName>
    </submittedName>
</protein>
<dbReference type="Proteomes" id="UP000670947">
    <property type="component" value="Unassembled WGS sequence"/>
</dbReference>
<gene>
    <name evidence="1" type="ORF">I8J29_02015</name>
</gene>
<sequence length="113" mass="12224">MNRLPDAVNAYFAAANDGIPDEFLAAFDDQACVLDFKRVFNGKEAIGEWSRSEVFGPKVRFVVAEAAGQDGDYAVIATVDGEFDKTNLPDPLLLKHAFKLSGAKIAEVAISFP</sequence>
<evidence type="ECO:0000313" key="2">
    <source>
        <dbReference type="Proteomes" id="UP000670947"/>
    </source>
</evidence>
<keyword evidence="2" id="KW-1185">Reference proteome</keyword>
<dbReference type="EMBL" id="JAGGDJ010000001">
    <property type="protein sequence ID" value="MBO7742955.1"/>
    <property type="molecule type" value="Genomic_DNA"/>
</dbReference>
<name>A0ABS3W3U3_9BACL</name>
<comment type="caution">
    <text evidence="1">The sequence shown here is derived from an EMBL/GenBank/DDBJ whole genome shotgun (WGS) entry which is preliminary data.</text>
</comment>
<reference evidence="1 2" key="1">
    <citation type="submission" date="2021-03" db="EMBL/GenBank/DDBJ databases">
        <title>Paenibacillus artemisicola MWE-103 whole genome sequence.</title>
        <authorList>
            <person name="Ham Y.J."/>
        </authorList>
    </citation>
    <scope>NUCLEOTIDE SEQUENCE [LARGE SCALE GENOMIC DNA]</scope>
    <source>
        <strain evidence="1 2">MWE-103</strain>
    </source>
</reference>
<accession>A0ABS3W3U3</accession>
<proteinExistence type="predicted"/>
<dbReference type="RefSeq" id="WP_208845905.1">
    <property type="nucleotide sequence ID" value="NZ_JAGGDJ010000001.1"/>
</dbReference>